<accession>A0A917H3W7</accession>
<dbReference type="SUPFAM" id="SSF103190">
    <property type="entry name" value="Sensory domain-like"/>
    <property type="match status" value="2"/>
</dbReference>
<reference evidence="8 9" key="1">
    <citation type="journal article" date="2014" name="Int. J. Syst. Evol. Microbiol.">
        <title>Complete genome sequence of Corynebacterium casei LMG S-19264T (=DSM 44701T), isolated from a smear-ripened cheese.</title>
        <authorList>
            <consortium name="US DOE Joint Genome Institute (JGI-PGF)"/>
            <person name="Walter F."/>
            <person name="Albersmeier A."/>
            <person name="Kalinowski J."/>
            <person name="Ruckert C."/>
        </authorList>
    </citation>
    <scope>NUCLEOTIDE SEQUENCE [LARGE SCALE GENOMIC DNA]</scope>
    <source>
        <strain evidence="8 9">CGMCC 1.15286</strain>
    </source>
</reference>
<dbReference type="GO" id="GO:0005886">
    <property type="term" value="C:plasma membrane"/>
    <property type="evidence" value="ECO:0007669"/>
    <property type="project" value="UniProtKB-SubCell"/>
</dbReference>
<dbReference type="SUPFAM" id="SSF55073">
    <property type="entry name" value="Nucleotide cyclase"/>
    <property type="match status" value="1"/>
</dbReference>
<dbReference type="Gene3D" id="3.30.450.20">
    <property type="entry name" value="PAS domain"/>
    <property type="match status" value="1"/>
</dbReference>
<name>A0A917H3W7_9BACL</name>
<feature type="transmembrane region" description="Helical" evidence="6">
    <location>
        <begin position="289"/>
        <end position="307"/>
    </location>
</feature>
<dbReference type="InterPro" id="IPR043128">
    <property type="entry name" value="Rev_trsase/Diguanyl_cyclase"/>
</dbReference>
<evidence type="ECO:0000256" key="4">
    <source>
        <dbReference type="ARBA" id="ARBA00022989"/>
    </source>
</evidence>
<comment type="caution">
    <text evidence="8">The sequence shown here is derived from an EMBL/GenBank/DDBJ whole genome shotgun (WGS) entry which is preliminary data.</text>
</comment>
<dbReference type="PANTHER" id="PTHR45138">
    <property type="entry name" value="REGULATORY COMPONENTS OF SENSORY TRANSDUCTION SYSTEM"/>
    <property type="match status" value="1"/>
</dbReference>
<dbReference type="AlphaFoldDB" id="A0A917H3W7"/>
<dbReference type="Proteomes" id="UP000600247">
    <property type="component" value="Unassembled WGS sequence"/>
</dbReference>
<evidence type="ECO:0000313" key="9">
    <source>
        <dbReference type="Proteomes" id="UP000600247"/>
    </source>
</evidence>
<feature type="domain" description="GGDEF" evidence="7">
    <location>
        <begin position="396"/>
        <end position="526"/>
    </location>
</feature>
<dbReference type="NCBIfam" id="TIGR00254">
    <property type="entry name" value="GGDEF"/>
    <property type="match status" value="1"/>
</dbReference>
<dbReference type="Pfam" id="PF02743">
    <property type="entry name" value="dCache_1"/>
    <property type="match status" value="1"/>
</dbReference>
<dbReference type="FunFam" id="3.30.70.270:FF:000001">
    <property type="entry name" value="Diguanylate cyclase domain protein"/>
    <property type="match status" value="1"/>
</dbReference>
<dbReference type="Gene3D" id="6.10.340.10">
    <property type="match status" value="1"/>
</dbReference>
<keyword evidence="3 6" id="KW-0812">Transmembrane</keyword>
<dbReference type="GO" id="GO:0052621">
    <property type="term" value="F:diguanylate cyclase activity"/>
    <property type="evidence" value="ECO:0007669"/>
    <property type="project" value="TreeGrafter"/>
</dbReference>
<gene>
    <name evidence="8" type="ORF">GCM10010918_20990</name>
</gene>
<dbReference type="SMART" id="SM00267">
    <property type="entry name" value="GGDEF"/>
    <property type="match status" value="1"/>
</dbReference>
<dbReference type="InterPro" id="IPR033479">
    <property type="entry name" value="dCache_1"/>
</dbReference>
<dbReference type="PANTHER" id="PTHR45138:SF9">
    <property type="entry name" value="DIGUANYLATE CYCLASE DGCM-RELATED"/>
    <property type="match status" value="1"/>
</dbReference>
<dbReference type="InterPro" id="IPR029787">
    <property type="entry name" value="Nucleotide_cyclase"/>
</dbReference>
<dbReference type="InterPro" id="IPR050469">
    <property type="entry name" value="Diguanylate_Cyclase"/>
</dbReference>
<evidence type="ECO:0000256" key="5">
    <source>
        <dbReference type="ARBA" id="ARBA00023136"/>
    </source>
</evidence>
<dbReference type="CDD" id="cd01949">
    <property type="entry name" value="GGDEF"/>
    <property type="match status" value="1"/>
</dbReference>
<keyword evidence="2" id="KW-1003">Cell membrane</keyword>
<keyword evidence="5 6" id="KW-0472">Membrane</keyword>
<evidence type="ECO:0000256" key="6">
    <source>
        <dbReference type="SAM" id="Phobius"/>
    </source>
</evidence>
<dbReference type="Pfam" id="PF00990">
    <property type="entry name" value="GGDEF"/>
    <property type="match status" value="1"/>
</dbReference>
<keyword evidence="4 6" id="KW-1133">Transmembrane helix</keyword>
<dbReference type="InterPro" id="IPR029151">
    <property type="entry name" value="Sensor-like_sf"/>
</dbReference>
<organism evidence="8 9">
    <name type="scientific">Paenibacillus radicis</name>
    <name type="common">ex Gao et al. 2016</name>
    <dbReference type="NCBI Taxonomy" id="1737354"/>
    <lineage>
        <taxon>Bacteria</taxon>
        <taxon>Bacillati</taxon>
        <taxon>Bacillota</taxon>
        <taxon>Bacilli</taxon>
        <taxon>Bacillales</taxon>
        <taxon>Paenibacillaceae</taxon>
        <taxon>Paenibacillus</taxon>
    </lineage>
</organism>
<dbReference type="EMBL" id="BMHY01000003">
    <property type="protein sequence ID" value="GGG66361.1"/>
    <property type="molecule type" value="Genomic_DNA"/>
</dbReference>
<feature type="transmembrane region" description="Helical" evidence="6">
    <location>
        <begin position="12"/>
        <end position="31"/>
    </location>
</feature>
<evidence type="ECO:0000256" key="1">
    <source>
        <dbReference type="ARBA" id="ARBA00004651"/>
    </source>
</evidence>
<evidence type="ECO:0000313" key="8">
    <source>
        <dbReference type="EMBL" id="GGG66361.1"/>
    </source>
</evidence>
<comment type="subcellular location">
    <subcellularLocation>
        <location evidence="1">Cell membrane</location>
        <topology evidence="1">Multi-pass membrane protein</topology>
    </subcellularLocation>
</comment>
<proteinExistence type="predicted"/>
<keyword evidence="9" id="KW-1185">Reference proteome</keyword>
<sequence>MIPTIRPRKGFKLSTIISFVVIMSVIITLVISTRVGYHAEKTSLFNNTIELNQISATNLSNTTQSLIDEMRESLSVTASYFSDVPLTDEAVLSQLDFFMGTSPYFNSLSIADSNGVIISTSPNNLGLIGSKLTSAAARQALEQKKPLISEPYLAMTKRMIVLVSHPIFDSKGEYRGFVGGSIYLQQKNIFQNILGVQEQNSSGSYYYVVDASGKLIFHPNKERIAEVVSENPVVKKLMAGEAGQQKVTNSEGITFLAGYAPVASVGWGIVSQTPVDYVAITAQNVIKQMLLFSAPFLIILLIASLWLSRMLAEPLNRLANYASHLSHGDDTLMPLPPVVFWNYEANQLNNTVALAFNKLRQKTAELSLEAQTDPLTGLMNRRTLNAITALWQEEQVPFSIIMMDLDHFKSVNDVHGHHMGDEVLRALAEILQSEKRDSDYCCRYGGEEFTMLLPHTTSQEAYLAAERIRSRMENAITPISQRVTLSLGVATYPVDAEELTVLFSYADKALYQAKHEGRNRTVIHSKMNALLLSK</sequence>
<protein>
    <submittedName>
        <fullName evidence="8">Cell signaling regulator</fullName>
    </submittedName>
</protein>
<dbReference type="CDD" id="cd18773">
    <property type="entry name" value="PDC1_HK_sensor"/>
    <property type="match status" value="1"/>
</dbReference>
<evidence type="ECO:0000256" key="3">
    <source>
        <dbReference type="ARBA" id="ARBA00022692"/>
    </source>
</evidence>
<dbReference type="RefSeq" id="WP_188888972.1">
    <property type="nucleotide sequence ID" value="NZ_BMHY01000003.1"/>
</dbReference>
<dbReference type="Gene3D" id="3.30.70.270">
    <property type="match status" value="1"/>
</dbReference>
<dbReference type="CDD" id="cd12912">
    <property type="entry name" value="PDC2_MCP_like"/>
    <property type="match status" value="1"/>
</dbReference>
<evidence type="ECO:0000259" key="7">
    <source>
        <dbReference type="PROSITE" id="PS50887"/>
    </source>
</evidence>
<dbReference type="PROSITE" id="PS50887">
    <property type="entry name" value="GGDEF"/>
    <property type="match status" value="1"/>
</dbReference>
<dbReference type="InterPro" id="IPR000160">
    <property type="entry name" value="GGDEF_dom"/>
</dbReference>
<evidence type="ECO:0000256" key="2">
    <source>
        <dbReference type="ARBA" id="ARBA00022475"/>
    </source>
</evidence>